<evidence type="ECO:0000256" key="5">
    <source>
        <dbReference type="ARBA" id="ARBA00022801"/>
    </source>
</evidence>
<dbReference type="InParanoid" id="A0A0C3GSY9"/>
<dbReference type="CDD" id="cd05474">
    <property type="entry name" value="SAP_like"/>
    <property type="match status" value="1"/>
</dbReference>
<reference evidence="10" key="2">
    <citation type="submission" date="2015-01" db="EMBL/GenBank/DDBJ databases">
        <title>Evolutionary Origins and Diversification of the Mycorrhizal Mutualists.</title>
        <authorList>
            <consortium name="DOE Joint Genome Institute"/>
            <consortium name="Mycorrhizal Genomics Consortium"/>
            <person name="Kohler A."/>
            <person name="Kuo A."/>
            <person name="Nagy L.G."/>
            <person name="Floudas D."/>
            <person name="Copeland A."/>
            <person name="Barry K.W."/>
            <person name="Cichocki N."/>
            <person name="Veneault-Fourrey C."/>
            <person name="LaButti K."/>
            <person name="Lindquist E.A."/>
            <person name="Lipzen A."/>
            <person name="Lundell T."/>
            <person name="Morin E."/>
            <person name="Murat C."/>
            <person name="Riley R."/>
            <person name="Ohm R."/>
            <person name="Sun H."/>
            <person name="Tunlid A."/>
            <person name="Henrissat B."/>
            <person name="Grigoriev I.V."/>
            <person name="Hibbett D.S."/>
            <person name="Martin F."/>
        </authorList>
    </citation>
    <scope>NUCLEOTIDE SEQUENCE [LARGE SCALE GENOMIC DNA]</scope>
    <source>
        <strain evidence="10">Zn</strain>
    </source>
</reference>
<comment type="similarity">
    <text evidence="1">Belongs to the peptidase A1 family.</text>
</comment>
<dbReference type="SUPFAM" id="SSF50630">
    <property type="entry name" value="Acid proteases"/>
    <property type="match status" value="1"/>
</dbReference>
<dbReference type="EMBL" id="KN832890">
    <property type="protein sequence ID" value="KIM94469.1"/>
    <property type="molecule type" value="Genomic_DNA"/>
</dbReference>
<keyword evidence="5" id="KW-0378">Hydrolase</keyword>
<dbReference type="InterPro" id="IPR033876">
    <property type="entry name" value="SAP-like"/>
</dbReference>
<gene>
    <name evidence="9" type="ORF">OIDMADRAFT_172766</name>
</gene>
<dbReference type="OrthoDB" id="771136at2759"/>
<evidence type="ECO:0000256" key="1">
    <source>
        <dbReference type="ARBA" id="ARBA00007447"/>
    </source>
</evidence>
<dbReference type="Pfam" id="PF00026">
    <property type="entry name" value="Asp"/>
    <property type="match status" value="1"/>
</dbReference>
<organism evidence="9 10">
    <name type="scientific">Oidiodendron maius (strain Zn)</name>
    <dbReference type="NCBI Taxonomy" id="913774"/>
    <lineage>
        <taxon>Eukaryota</taxon>
        <taxon>Fungi</taxon>
        <taxon>Dikarya</taxon>
        <taxon>Ascomycota</taxon>
        <taxon>Pezizomycotina</taxon>
        <taxon>Leotiomycetes</taxon>
        <taxon>Leotiomycetes incertae sedis</taxon>
        <taxon>Myxotrichaceae</taxon>
        <taxon>Oidiodendron</taxon>
    </lineage>
</organism>
<evidence type="ECO:0000256" key="7">
    <source>
        <dbReference type="SAM" id="SignalP"/>
    </source>
</evidence>
<dbReference type="STRING" id="913774.A0A0C3GSY9"/>
<dbReference type="PRINTS" id="PR00792">
    <property type="entry name" value="PEPSIN"/>
</dbReference>
<evidence type="ECO:0000256" key="3">
    <source>
        <dbReference type="ARBA" id="ARBA00022729"/>
    </source>
</evidence>
<dbReference type="PANTHER" id="PTHR47966">
    <property type="entry name" value="BETA-SITE APP-CLEAVING ENZYME, ISOFORM A-RELATED"/>
    <property type="match status" value="1"/>
</dbReference>
<evidence type="ECO:0000256" key="2">
    <source>
        <dbReference type="ARBA" id="ARBA00022670"/>
    </source>
</evidence>
<proteinExistence type="inferred from homology"/>
<dbReference type="Gene3D" id="2.40.70.10">
    <property type="entry name" value="Acid Proteases"/>
    <property type="match status" value="2"/>
</dbReference>
<feature type="signal peptide" evidence="7">
    <location>
        <begin position="1"/>
        <end position="18"/>
    </location>
</feature>
<dbReference type="InterPro" id="IPR001461">
    <property type="entry name" value="Aspartic_peptidase_A1"/>
</dbReference>
<feature type="active site" evidence="6">
    <location>
        <position position="284"/>
    </location>
</feature>
<keyword evidence="3 7" id="KW-0732">Signal</keyword>
<feature type="active site" evidence="6">
    <location>
        <position position="79"/>
    </location>
</feature>
<keyword evidence="2" id="KW-0645">Protease</keyword>
<evidence type="ECO:0000313" key="10">
    <source>
        <dbReference type="Proteomes" id="UP000054321"/>
    </source>
</evidence>
<dbReference type="PANTHER" id="PTHR47966:SF65">
    <property type="entry name" value="ASPARTIC-TYPE ENDOPEPTIDASE"/>
    <property type="match status" value="1"/>
</dbReference>
<name>A0A0C3GSY9_OIDMZ</name>
<evidence type="ECO:0000256" key="6">
    <source>
        <dbReference type="PIRSR" id="PIRSR601461-1"/>
    </source>
</evidence>
<dbReference type="HOGENOM" id="CLU_013253_9_3_1"/>
<dbReference type="PROSITE" id="PS51767">
    <property type="entry name" value="PEPTIDASE_A1"/>
    <property type="match status" value="1"/>
</dbReference>
<accession>A0A0C3GSY9</accession>
<evidence type="ECO:0000256" key="4">
    <source>
        <dbReference type="ARBA" id="ARBA00022750"/>
    </source>
</evidence>
<dbReference type="Proteomes" id="UP000054321">
    <property type="component" value="Unassembled WGS sequence"/>
</dbReference>
<evidence type="ECO:0000313" key="9">
    <source>
        <dbReference type="EMBL" id="KIM94469.1"/>
    </source>
</evidence>
<dbReference type="FunCoup" id="A0A0C3GSY9">
    <property type="interactions" value="405"/>
</dbReference>
<dbReference type="InterPro" id="IPR033121">
    <property type="entry name" value="PEPTIDASE_A1"/>
</dbReference>
<feature type="chain" id="PRO_5002174618" description="Peptidase A1 domain-containing protein" evidence="7">
    <location>
        <begin position="19"/>
        <end position="448"/>
    </location>
</feature>
<dbReference type="GO" id="GO:0006508">
    <property type="term" value="P:proteolysis"/>
    <property type="evidence" value="ECO:0007669"/>
    <property type="project" value="UniProtKB-KW"/>
</dbReference>
<keyword evidence="4" id="KW-0064">Aspartyl protease</keyword>
<protein>
    <recommendedName>
        <fullName evidence="8">Peptidase A1 domain-containing protein</fullName>
    </recommendedName>
</protein>
<keyword evidence="10" id="KW-1185">Reference proteome</keyword>
<evidence type="ECO:0000259" key="8">
    <source>
        <dbReference type="PROSITE" id="PS51767"/>
    </source>
</evidence>
<reference evidence="9 10" key="1">
    <citation type="submission" date="2014-04" db="EMBL/GenBank/DDBJ databases">
        <authorList>
            <consortium name="DOE Joint Genome Institute"/>
            <person name="Kuo A."/>
            <person name="Martino E."/>
            <person name="Perotto S."/>
            <person name="Kohler A."/>
            <person name="Nagy L.G."/>
            <person name="Floudas D."/>
            <person name="Copeland A."/>
            <person name="Barry K.W."/>
            <person name="Cichocki N."/>
            <person name="Veneault-Fourrey C."/>
            <person name="LaButti K."/>
            <person name="Lindquist E.A."/>
            <person name="Lipzen A."/>
            <person name="Lundell T."/>
            <person name="Morin E."/>
            <person name="Murat C."/>
            <person name="Sun H."/>
            <person name="Tunlid A."/>
            <person name="Henrissat B."/>
            <person name="Grigoriev I.V."/>
            <person name="Hibbett D.S."/>
            <person name="Martin F."/>
            <person name="Nordberg H.P."/>
            <person name="Cantor M.N."/>
            <person name="Hua S.X."/>
        </authorList>
    </citation>
    <scope>NUCLEOTIDE SEQUENCE [LARGE SCALE GENOMIC DNA]</scope>
    <source>
        <strain evidence="9 10">Zn</strain>
    </source>
</reference>
<dbReference type="AlphaFoldDB" id="A0A0C3GSY9"/>
<sequence length="448" mass="47409">MKTCTLLLALTRVFLAASEQLLDRAPTPGVVPLRYSRSSTTRLQERGGTVDLPIGAHLYDYVVNITAGTPPQPITLSLDTGSSDTILLTQESDFCIQNAGYCPSVGYYNANKSSTYNFLQSNFSSNFGFANQSQGSGANGDVATDTFTLAGATLKDQQFAIAYGNATIALSILGLSYASGENQVNTDPPQPSYNNFPLSLASQGATNLALFSLWKDAVGSHDGQVLFGGIDTAKYTGSLTTLDTQIRTGSPDIIAFDILINGIALSGNSSFPKGSTGSVQAVLDCGTSYTILPDDWVQPIYDQFDVTYFSANDTAYVDCALQSAQYTIDYTFQSLTIQVPISAMVSLRAVNPDICSFGIVPAGSRHALLGDNFLSSSYTVFDLTNNQISLAPRNFSSTVDNVVAVPAGGVKDIDTSATTKKSGASAISFPAYFIGISLLSVFFSGSFL</sequence>
<dbReference type="GO" id="GO:0004190">
    <property type="term" value="F:aspartic-type endopeptidase activity"/>
    <property type="evidence" value="ECO:0007669"/>
    <property type="project" value="UniProtKB-KW"/>
</dbReference>
<feature type="domain" description="Peptidase A1" evidence="8">
    <location>
        <begin position="61"/>
        <end position="391"/>
    </location>
</feature>
<dbReference type="InterPro" id="IPR021109">
    <property type="entry name" value="Peptidase_aspartic_dom_sf"/>
</dbReference>